<evidence type="ECO:0000313" key="1">
    <source>
        <dbReference type="EMBL" id="EKC73557.1"/>
    </source>
</evidence>
<gene>
    <name evidence="1" type="ORF">LEA_06163</name>
</gene>
<name>K1TKD5_9ZZZZ</name>
<dbReference type="EMBL" id="AJWY01004026">
    <property type="protein sequence ID" value="EKC73557.1"/>
    <property type="molecule type" value="Genomic_DNA"/>
</dbReference>
<accession>K1TKD5</accession>
<dbReference type="InterPro" id="IPR025051">
    <property type="entry name" value="DUF3990"/>
</dbReference>
<sequence>MTEIEEQATKMAERTATIYGGKGIVSVFEFDREGAFADKELSIKEFTIPNEEWALFVMGNRDRNSEHPTHHFDIVIGPVADDEMATQFRYFKDGIIDLEKLVSKIRFHKVSSQYFFHTDRAIKYLKPYE</sequence>
<dbReference type="AlphaFoldDB" id="K1TKD5"/>
<proteinExistence type="predicted"/>
<reference evidence="1" key="1">
    <citation type="journal article" date="2013" name="Environ. Microbiol.">
        <title>Microbiota from the distal guts of lean and obese adolescents exhibit partial functional redundancy besides clear differences in community structure.</title>
        <authorList>
            <person name="Ferrer M."/>
            <person name="Ruiz A."/>
            <person name="Lanza F."/>
            <person name="Haange S.B."/>
            <person name="Oberbach A."/>
            <person name="Till H."/>
            <person name="Bargiela R."/>
            <person name="Campoy C."/>
            <person name="Segura M.T."/>
            <person name="Richter M."/>
            <person name="von Bergen M."/>
            <person name="Seifert J."/>
            <person name="Suarez A."/>
        </authorList>
    </citation>
    <scope>NUCLEOTIDE SEQUENCE</scope>
</reference>
<protein>
    <submittedName>
        <fullName evidence="1">Uncharacterized protein</fullName>
    </submittedName>
</protein>
<dbReference type="Pfam" id="PF13151">
    <property type="entry name" value="DUF3990"/>
    <property type="match status" value="1"/>
</dbReference>
<organism evidence="1">
    <name type="scientific">human gut metagenome</name>
    <dbReference type="NCBI Taxonomy" id="408170"/>
    <lineage>
        <taxon>unclassified sequences</taxon>
        <taxon>metagenomes</taxon>
        <taxon>organismal metagenomes</taxon>
    </lineage>
</organism>
<comment type="caution">
    <text evidence="1">The sequence shown here is derived from an EMBL/GenBank/DDBJ whole genome shotgun (WGS) entry which is preliminary data.</text>
</comment>